<evidence type="ECO:0000259" key="1">
    <source>
        <dbReference type="Pfam" id="PF08818"/>
    </source>
</evidence>
<protein>
    <recommendedName>
        <fullName evidence="1">YdhG-like domain-containing protein</fullName>
    </recommendedName>
</protein>
<evidence type="ECO:0000313" key="2">
    <source>
        <dbReference type="EMBL" id="MEI5992954.1"/>
    </source>
</evidence>
<reference evidence="3" key="1">
    <citation type="submission" date="2017-05" db="EMBL/GenBank/DDBJ databases">
        <title>The Genome Sequence of Enterococcus sp. 4G2_DIV0659.</title>
        <authorList>
            <consortium name="The Broad Institute Genomics Platform"/>
            <consortium name="The Broad Institute Genomic Center for Infectious Diseases"/>
            <person name="Earl A."/>
            <person name="Manson A."/>
            <person name="Schwartman J."/>
            <person name="Gilmore M."/>
            <person name="Abouelleil A."/>
            <person name="Cao P."/>
            <person name="Chapman S."/>
            <person name="Cusick C."/>
            <person name="Shea T."/>
            <person name="Young S."/>
            <person name="Neafsey D."/>
            <person name="Nusbaum C."/>
            <person name="Birren B."/>
        </authorList>
    </citation>
    <scope>NUCLEOTIDE SEQUENCE [LARGE SCALE GENOMIC DNA]</scope>
    <source>
        <strain evidence="3">4G2_DIV0659</strain>
    </source>
</reference>
<dbReference type="OrthoDB" id="115213at2"/>
<organism evidence="3">
    <name type="scientific">Candidatus Enterococcus mansonii</name>
    <dbReference type="NCBI Taxonomy" id="1834181"/>
    <lineage>
        <taxon>Bacteria</taxon>
        <taxon>Bacillati</taxon>
        <taxon>Bacillota</taxon>
        <taxon>Bacilli</taxon>
        <taxon>Lactobacillales</taxon>
        <taxon>Enterococcaceae</taxon>
        <taxon>Enterococcus</taxon>
    </lineage>
</organism>
<dbReference type="EMBL" id="NGLE01000004">
    <property type="protein sequence ID" value="OTO05596.1"/>
    <property type="molecule type" value="Genomic_DNA"/>
</dbReference>
<reference evidence="2 4" key="2">
    <citation type="submission" date="2018-07" db="EMBL/GenBank/DDBJ databases">
        <title>The Genome Sequence of Enterococcus sp. DIV0659b.</title>
        <authorList>
            <consortium name="The Broad Institute Genomics Platform"/>
            <consortium name="The Broad Institute Genomic Center for Infectious Diseases"/>
            <person name="Earl A."/>
            <person name="Manson A."/>
            <person name="Schwartman J."/>
            <person name="Gilmore M."/>
            <person name="Abouelleil A."/>
            <person name="Cao P."/>
            <person name="Chapman S."/>
            <person name="Cusick C."/>
            <person name="Shea T."/>
            <person name="Young S."/>
            <person name="Neafsey D."/>
            <person name="Nusbaum C."/>
            <person name="Birren B."/>
        </authorList>
    </citation>
    <scope>NUCLEOTIDE SEQUENCE [LARGE SCALE GENOMIC DNA]</scope>
    <source>
        <strain evidence="2 4">4G2_DIV0659</strain>
    </source>
</reference>
<evidence type="ECO:0000313" key="4">
    <source>
        <dbReference type="Proteomes" id="UP000195139"/>
    </source>
</evidence>
<name>A0A242C5Y6_9ENTE</name>
<dbReference type="Gene3D" id="3.90.1150.200">
    <property type="match status" value="1"/>
</dbReference>
<accession>A0A242C5Y6</accession>
<dbReference type="AlphaFoldDB" id="A0A242C5Y6"/>
<comment type="caution">
    <text evidence="3">The sequence shown here is derived from an EMBL/GenBank/DDBJ whole genome shotgun (WGS) entry which is preliminary data.</text>
</comment>
<proteinExistence type="predicted"/>
<dbReference type="SUPFAM" id="SSF159888">
    <property type="entry name" value="YdhG-like"/>
    <property type="match status" value="1"/>
</dbReference>
<dbReference type="Pfam" id="PF08818">
    <property type="entry name" value="DUF1801"/>
    <property type="match status" value="1"/>
</dbReference>
<evidence type="ECO:0000313" key="3">
    <source>
        <dbReference type="EMBL" id="OTO05596.1"/>
    </source>
</evidence>
<dbReference type="EMBL" id="NGLE02000001">
    <property type="protein sequence ID" value="MEI5992954.1"/>
    <property type="molecule type" value="Genomic_DNA"/>
</dbReference>
<sequence>MTVIEEYILKAPQDRQEKLQQLYTTIKQLIPQATEKISYGMPTFYLNGNLVHFTSMKNHIGFYPAPSAIEAFKQELTDFKTSKGAIQLPLNNELPTELITKIVLFRLEENTTK</sequence>
<dbReference type="InterPro" id="IPR014922">
    <property type="entry name" value="YdhG-like"/>
</dbReference>
<dbReference type="RefSeq" id="WP_086331628.1">
    <property type="nucleotide sequence ID" value="NZ_NGLE02000001.1"/>
</dbReference>
<dbReference type="Proteomes" id="UP000195139">
    <property type="component" value="Unassembled WGS sequence"/>
</dbReference>
<feature type="domain" description="YdhG-like" evidence="1">
    <location>
        <begin position="15"/>
        <end position="105"/>
    </location>
</feature>
<dbReference type="STRING" id="1834181.A5880_002769"/>
<gene>
    <name evidence="2" type="ORF">A5880_000493</name>
    <name evidence="3" type="ORF">A5880_002769</name>
</gene>
<keyword evidence="4" id="KW-1185">Reference proteome</keyword>